<protein>
    <submittedName>
        <fullName evidence="3">Heparosan-N-sulfate-glucuronate 5-epimerase</fullName>
    </submittedName>
</protein>
<dbReference type="UniPathway" id="UPA00862"/>
<dbReference type="Pfam" id="PF06662">
    <property type="entry name" value="C5-epim_C"/>
    <property type="match status" value="1"/>
</dbReference>
<dbReference type="PANTHER" id="PTHR13174">
    <property type="entry name" value="D-GLUCURONYL C5-EPIMERASE"/>
    <property type="match status" value="1"/>
</dbReference>
<dbReference type="AlphaFoldDB" id="A0A158R5R0"/>
<dbReference type="STRING" id="451379.A0A158R5R0"/>
<dbReference type="PANTHER" id="PTHR13174:SF3">
    <property type="entry name" value="D-GLUCURONYL C5-EPIMERASE"/>
    <property type="match status" value="1"/>
</dbReference>
<evidence type="ECO:0000313" key="2">
    <source>
        <dbReference type="Proteomes" id="UP000046393"/>
    </source>
</evidence>
<dbReference type="InterPro" id="IPR039721">
    <property type="entry name" value="C5-epimerase"/>
</dbReference>
<dbReference type="WBParaSite" id="SMUV_0000779601-mRNA-1">
    <property type="protein sequence ID" value="SMUV_0000779601-mRNA-1"/>
    <property type="gene ID" value="SMUV_0000779601"/>
</dbReference>
<accession>A0A158R5R0</accession>
<dbReference type="GO" id="GO:0030210">
    <property type="term" value="P:heparin proteoglycan biosynthetic process"/>
    <property type="evidence" value="ECO:0007669"/>
    <property type="project" value="UniProtKB-UniPathway"/>
</dbReference>
<dbReference type="GO" id="GO:0015012">
    <property type="term" value="P:heparan sulfate proteoglycan biosynthetic process"/>
    <property type="evidence" value="ECO:0007669"/>
    <property type="project" value="InterPro"/>
</dbReference>
<evidence type="ECO:0000259" key="1">
    <source>
        <dbReference type="Pfam" id="PF06662"/>
    </source>
</evidence>
<proteinExistence type="predicted"/>
<keyword evidence="2" id="KW-1185">Reference proteome</keyword>
<sequence>KAIACKADNEEFLQCLYDGSDVYFPFEKFVKKRFEVFGKMHKGEQSYFELRTAYTRMKTPDTFLRYDPYGPFGQFASYSVETRDRVRCISAKNGIPMSTQWSPKPYYYPIQIAQFALQHYSRYKTSTYLFYKFHVNYIGRWCFKIINTAISFMRICFLYYFSFILGDAKPLWLAFYGKAMTKNIRQQSSSNLENFLVAVSWFVENQDSDGGWSVPIERRVVNNRLTLSSGWHSAMAQGQALSVLTRAYKQLNDSIFLDIAGRALKIFEMVSSEGGVLNKIFDNIWYEEYPTVPGTYVLNGFMYALIGLYDFSQTPSALAPKAKKLFNEGVRSLELILPLYDTGSGTMYDLRHITLKMAPNLARWDYHAVHIYLLKWLSGITNISFFSEVADRWIDYAHGKKAKHN</sequence>
<dbReference type="InterPro" id="IPR010598">
    <property type="entry name" value="C5-epim_C"/>
</dbReference>
<dbReference type="Proteomes" id="UP000046393">
    <property type="component" value="Unplaced"/>
</dbReference>
<reference evidence="3" key="1">
    <citation type="submission" date="2016-04" db="UniProtKB">
        <authorList>
            <consortium name="WormBaseParasite"/>
        </authorList>
    </citation>
    <scope>IDENTIFICATION</scope>
</reference>
<name>A0A158R5R0_9BILA</name>
<organism evidence="2 3">
    <name type="scientific">Syphacia muris</name>
    <dbReference type="NCBI Taxonomy" id="451379"/>
    <lineage>
        <taxon>Eukaryota</taxon>
        <taxon>Metazoa</taxon>
        <taxon>Ecdysozoa</taxon>
        <taxon>Nematoda</taxon>
        <taxon>Chromadorea</taxon>
        <taxon>Rhabditida</taxon>
        <taxon>Spirurina</taxon>
        <taxon>Oxyuridomorpha</taxon>
        <taxon>Oxyuroidea</taxon>
        <taxon>Oxyuridae</taxon>
        <taxon>Syphacia</taxon>
    </lineage>
</organism>
<evidence type="ECO:0000313" key="3">
    <source>
        <dbReference type="WBParaSite" id="SMUV_0000779601-mRNA-1"/>
    </source>
</evidence>
<dbReference type="GO" id="GO:0047464">
    <property type="term" value="F:heparosan-N-sulfate-glucuronate 5-epimerase activity"/>
    <property type="evidence" value="ECO:0007669"/>
    <property type="project" value="UniProtKB-EC"/>
</dbReference>
<feature type="domain" description="D-glucuronyl C5-epimerase C-terminal" evidence="1">
    <location>
        <begin position="206"/>
        <end position="394"/>
    </location>
</feature>
<dbReference type="GO" id="GO:0005794">
    <property type="term" value="C:Golgi apparatus"/>
    <property type="evidence" value="ECO:0007669"/>
    <property type="project" value="TreeGrafter"/>
</dbReference>